<organism evidence="10 11">
    <name type="scientific">Sandaracinus amylolyticus</name>
    <dbReference type="NCBI Taxonomy" id="927083"/>
    <lineage>
        <taxon>Bacteria</taxon>
        <taxon>Pseudomonadati</taxon>
        <taxon>Myxococcota</taxon>
        <taxon>Polyangia</taxon>
        <taxon>Polyangiales</taxon>
        <taxon>Sandaracinaceae</taxon>
        <taxon>Sandaracinus</taxon>
    </lineage>
</organism>
<dbReference type="PROSITE" id="PS00072">
    <property type="entry name" value="ACYL_COA_DH_1"/>
    <property type="match status" value="1"/>
</dbReference>
<dbReference type="InterPro" id="IPR006089">
    <property type="entry name" value="Acyl-CoA_DH_CS"/>
</dbReference>
<dbReference type="InterPro" id="IPR009100">
    <property type="entry name" value="AcylCoA_DH/oxidase_NM_dom_sf"/>
</dbReference>
<dbReference type="GO" id="GO:0003995">
    <property type="term" value="F:acyl-CoA dehydrogenase activity"/>
    <property type="evidence" value="ECO:0007669"/>
    <property type="project" value="InterPro"/>
</dbReference>
<dbReference type="EMBL" id="CP011125">
    <property type="protein sequence ID" value="AKF04175.1"/>
    <property type="molecule type" value="Genomic_DNA"/>
</dbReference>
<keyword evidence="3 6" id="KW-0285">Flavoprotein</keyword>
<dbReference type="SUPFAM" id="SSF47203">
    <property type="entry name" value="Acyl-CoA dehydrogenase C-terminal domain-like"/>
    <property type="match status" value="1"/>
</dbReference>
<sequence>MDFEWDEETRAVRAHVMDVARRMFRRDRREARDLRATMRELGTLGVLGMPIPEVSGGNGAGVVAAVAALEALGEAGIDGGTAFSLGAQVWAVQMPILAFGSDAQKDAYLRRLCTGEIVGAIALSEPGAGSDLFSMRTRAEERGDRVVLHGRKAWITNAPIADVFIVLAAVGEAAGTFVRTAAFLVERDTPGLIVEALTPKLGLEESPMAEVVLDGCEVPKSAMLGRWGRGAEIFEHALTYERGALAAPFVGAMKRQLDACVEHAVERRQFGSPIGAFQAVSHRIADMKLRLETARLLLHRFAHTIATGADATLEAALVKLHVSESYVQSSLDAIQLHGASGYATELGVHADLRDAIGLRIASGTNEIQRSAIARSLGVG</sequence>
<keyword evidence="5 6" id="KW-0560">Oxidoreductase</keyword>
<dbReference type="CDD" id="cd00567">
    <property type="entry name" value="ACAD"/>
    <property type="match status" value="1"/>
</dbReference>
<comment type="cofactor">
    <cofactor evidence="1 6">
        <name>FAD</name>
        <dbReference type="ChEBI" id="CHEBI:57692"/>
    </cofactor>
</comment>
<evidence type="ECO:0000256" key="5">
    <source>
        <dbReference type="ARBA" id="ARBA00023002"/>
    </source>
</evidence>
<dbReference type="Pfam" id="PF02770">
    <property type="entry name" value="Acyl-CoA_dh_M"/>
    <property type="match status" value="1"/>
</dbReference>
<dbReference type="InterPro" id="IPR036250">
    <property type="entry name" value="AcylCo_DH-like_C"/>
</dbReference>
<dbReference type="PANTHER" id="PTHR43884:SF12">
    <property type="entry name" value="ISOVALERYL-COA DEHYDROGENASE, MITOCHONDRIAL-RELATED"/>
    <property type="match status" value="1"/>
</dbReference>
<evidence type="ECO:0000256" key="1">
    <source>
        <dbReference type="ARBA" id="ARBA00001974"/>
    </source>
</evidence>
<evidence type="ECO:0000259" key="9">
    <source>
        <dbReference type="Pfam" id="PF02771"/>
    </source>
</evidence>
<dbReference type="InterPro" id="IPR009075">
    <property type="entry name" value="AcylCo_DH/oxidase_C"/>
</dbReference>
<dbReference type="Gene3D" id="1.20.140.10">
    <property type="entry name" value="Butyryl-CoA Dehydrogenase, subunit A, domain 3"/>
    <property type="match status" value="1"/>
</dbReference>
<dbReference type="FunFam" id="1.20.140.10:FF:000001">
    <property type="entry name" value="Acyl-CoA dehydrogenase"/>
    <property type="match status" value="1"/>
</dbReference>
<dbReference type="STRING" id="927083.DB32_001324"/>
<feature type="domain" description="Acyl-CoA oxidase/dehydrogenase middle" evidence="8">
    <location>
        <begin position="120"/>
        <end position="216"/>
    </location>
</feature>
<dbReference type="FunFam" id="2.40.110.10:FF:000002">
    <property type="entry name" value="Acyl-CoA dehydrogenase fadE12"/>
    <property type="match status" value="1"/>
</dbReference>
<dbReference type="InterPro" id="IPR013786">
    <property type="entry name" value="AcylCoA_DH/ox_N"/>
</dbReference>
<accession>A0A0F6W0A5</accession>
<protein>
    <submittedName>
        <fullName evidence="10">Butyryl-CoA dehydrogenase</fullName>
    </submittedName>
</protein>
<feature type="domain" description="Acyl-CoA dehydrogenase/oxidase C-terminal" evidence="7">
    <location>
        <begin position="228"/>
        <end position="376"/>
    </location>
</feature>
<evidence type="ECO:0000259" key="8">
    <source>
        <dbReference type="Pfam" id="PF02770"/>
    </source>
</evidence>
<evidence type="ECO:0000256" key="4">
    <source>
        <dbReference type="ARBA" id="ARBA00022827"/>
    </source>
</evidence>
<dbReference type="Pfam" id="PF02771">
    <property type="entry name" value="Acyl-CoA_dh_N"/>
    <property type="match status" value="1"/>
</dbReference>
<feature type="domain" description="Acyl-CoA dehydrogenase/oxidase N-terminal" evidence="9">
    <location>
        <begin position="7"/>
        <end position="116"/>
    </location>
</feature>
<reference evidence="10 11" key="1">
    <citation type="submission" date="2015-03" db="EMBL/GenBank/DDBJ databases">
        <title>Genome assembly of Sandaracinus amylolyticus DSM 53668.</title>
        <authorList>
            <person name="Sharma G."/>
            <person name="Subramanian S."/>
        </authorList>
    </citation>
    <scope>NUCLEOTIDE SEQUENCE [LARGE SCALE GENOMIC DNA]</scope>
    <source>
        <strain evidence="10 11">DSM 53668</strain>
    </source>
</reference>
<keyword evidence="11" id="KW-1185">Reference proteome</keyword>
<evidence type="ECO:0000256" key="6">
    <source>
        <dbReference type="RuleBase" id="RU362125"/>
    </source>
</evidence>
<comment type="similarity">
    <text evidence="2 6">Belongs to the acyl-CoA dehydrogenase family.</text>
</comment>
<dbReference type="InterPro" id="IPR046373">
    <property type="entry name" value="Acyl-CoA_Oxase/DH_mid-dom_sf"/>
</dbReference>
<dbReference type="InterPro" id="IPR037069">
    <property type="entry name" value="AcylCoA_DH/ox_N_sf"/>
</dbReference>
<evidence type="ECO:0000256" key="2">
    <source>
        <dbReference type="ARBA" id="ARBA00009347"/>
    </source>
</evidence>
<dbReference type="Gene3D" id="2.40.110.10">
    <property type="entry name" value="Butyryl-CoA Dehydrogenase, subunit A, domain 2"/>
    <property type="match status" value="1"/>
</dbReference>
<dbReference type="Pfam" id="PF00441">
    <property type="entry name" value="Acyl-CoA_dh_1"/>
    <property type="match status" value="1"/>
</dbReference>
<evidence type="ECO:0000313" key="11">
    <source>
        <dbReference type="Proteomes" id="UP000034883"/>
    </source>
</evidence>
<dbReference type="InterPro" id="IPR006091">
    <property type="entry name" value="Acyl-CoA_Oxase/DH_mid-dom"/>
</dbReference>
<dbReference type="SUPFAM" id="SSF56645">
    <property type="entry name" value="Acyl-CoA dehydrogenase NM domain-like"/>
    <property type="match status" value="1"/>
</dbReference>
<dbReference type="OrthoDB" id="9765339at2"/>
<dbReference type="GO" id="GO:0050660">
    <property type="term" value="F:flavin adenine dinucleotide binding"/>
    <property type="evidence" value="ECO:0007669"/>
    <property type="project" value="InterPro"/>
</dbReference>
<dbReference type="RefSeq" id="WP_053231546.1">
    <property type="nucleotide sequence ID" value="NZ_CP011125.1"/>
</dbReference>
<proteinExistence type="inferred from homology"/>
<dbReference type="Gene3D" id="1.10.540.10">
    <property type="entry name" value="Acyl-CoA dehydrogenase/oxidase, N-terminal domain"/>
    <property type="match status" value="1"/>
</dbReference>
<evidence type="ECO:0000259" key="7">
    <source>
        <dbReference type="Pfam" id="PF00441"/>
    </source>
</evidence>
<dbReference type="AlphaFoldDB" id="A0A0F6W0A5"/>
<name>A0A0F6W0A5_9BACT</name>
<keyword evidence="4 6" id="KW-0274">FAD</keyword>
<dbReference type="PANTHER" id="PTHR43884">
    <property type="entry name" value="ACYL-COA DEHYDROGENASE"/>
    <property type="match status" value="1"/>
</dbReference>
<dbReference type="KEGG" id="samy:DB32_001324"/>
<gene>
    <name evidence="10" type="ORF">DB32_001324</name>
</gene>
<evidence type="ECO:0000313" key="10">
    <source>
        <dbReference type="EMBL" id="AKF04175.1"/>
    </source>
</evidence>
<dbReference type="Proteomes" id="UP000034883">
    <property type="component" value="Chromosome"/>
</dbReference>
<evidence type="ECO:0000256" key="3">
    <source>
        <dbReference type="ARBA" id="ARBA00022630"/>
    </source>
</evidence>